<dbReference type="PROSITE" id="PS51898">
    <property type="entry name" value="TYR_RECOMBINASE"/>
    <property type="match status" value="1"/>
</dbReference>
<sequence length="429" mass="48244">MTIKLKDAIIKALPSPEKGNKITYDSEVKGFGCRVTAAGTRSFVLNYRTRSGRERRITIGSFPDWQTSAARDEAKELKRRIDRGEDPMTEVEADRNAKTVADLCDRYAEEHLPKKRASSAEDDRAMIARYIKQDGEKAAKIEPRLKHLKVNEVTFSDIDGLHRAITKRGHPYVANRVLALLSKMFNLAIRWQWRADNPCLGVERNQEEKRDRYLSQEELTNLVKALAEHDDKQAADIIRMLLLTGARRGEVQAAKWNQFDLTNGVWTKPGATTKQKTVHRVPLSAPARQMLSELHYAAEASDKPMSEYVFPGRGGKGHRQELKKDWRELCLTAGLVDTETITDAKGRERVVVTPNARLHDLRHTYASMLASAGLSLPIIGALLGHTQPQTTARYSHLMDDPLRQATERVGAVFTQNGEGAEVHHLKGKS</sequence>
<feature type="domain" description="Tyr recombinase" evidence="5">
    <location>
        <begin position="209"/>
        <end position="407"/>
    </location>
</feature>
<keyword evidence="4" id="KW-0233">DNA recombination</keyword>
<dbReference type="PANTHER" id="PTHR30629">
    <property type="entry name" value="PROPHAGE INTEGRASE"/>
    <property type="match status" value="1"/>
</dbReference>
<name>A0ABT3QYR3_9HYPH</name>
<reference evidence="6 7" key="1">
    <citation type="journal article" date="2016" name="Int. J. Syst. Evol. Microbiol.">
        <title>Labrenzia salina sp. nov., isolated from the rhizosphere of the halophyte Arthrocnemum macrostachyum.</title>
        <authorList>
            <person name="Camacho M."/>
            <person name="Redondo-Gomez S."/>
            <person name="Rodriguez-Llorente I."/>
            <person name="Rohde M."/>
            <person name="Sproer C."/>
            <person name="Schumann P."/>
            <person name="Klenk H.P."/>
            <person name="Montero-Calasanz M.D.C."/>
        </authorList>
    </citation>
    <scope>NUCLEOTIDE SEQUENCE [LARGE SCALE GENOMIC DNA]</scope>
    <source>
        <strain evidence="6 7">DSM 29163</strain>
    </source>
</reference>
<dbReference type="Gene3D" id="1.10.150.130">
    <property type="match status" value="1"/>
</dbReference>
<comment type="similarity">
    <text evidence="1">Belongs to the 'phage' integrase family.</text>
</comment>
<dbReference type="Gene3D" id="1.10.443.10">
    <property type="entry name" value="Intergrase catalytic core"/>
    <property type="match status" value="1"/>
</dbReference>
<dbReference type="InterPro" id="IPR010998">
    <property type="entry name" value="Integrase_recombinase_N"/>
</dbReference>
<dbReference type="EMBL" id="JAPEVI010000003">
    <property type="protein sequence ID" value="MCX2721976.1"/>
    <property type="molecule type" value="Genomic_DNA"/>
</dbReference>
<accession>A0ABT3QYR3</accession>
<proteinExistence type="inferred from homology"/>
<dbReference type="Pfam" id="PF00589">
    <property type="entry name" value="Phage_integrase"/>
    <property type="match status" value="1"/>
</dbReference>
<evidence type="ECO:0000256" key="2">
    <source>
        <dbReference type="ARBA" id="ARBA00022908"/>
    </source>
</evidence>
<comment type="caution">
    <text evidence="6">The sequence shown here is derived from an EMBL/GenBank/DDBJ whole genome shotgun (WGS) entry which is preliminary data.</text>
</comment>
<evidence type="ECO:0000256" key="1">
    <source>
        <dbReference type="ARBA" id="ARBA00008857"/>
    </source>
</evidence>
<evidence type="ECO:0000256" key="3">
    <source>
        <dbReference type="ARBA" id="ARBA00023125"/>
    </source>
</evidence>
<protein>
    <submittedName>
        <fullName evidence="6">Site-specific integrase</fullName>
    </submittedName>
</protein>
<dbReference type="InterPro" id="IPR025166">
    <property type="entry name" value="Integrase_DNA_bind_dom"/>
</dbReference>
<dbReference type="InterPro" id="IPR050808">
    <property type="entry name" value="Phage_Integrase"/>
</dbReference>
<evidence type="ECO:0000259" key="5">
    <source>
        <dbReference type="PROSITE" id="PS51898"/>
    </source>
</evidence>
<evidence type="ECO:0000313" key="6">
    <source>
        <dbReference type="EMBL" id="MCX2721976.1"/>
    </source>
</evidence>
<dbReference type="Proteomes" id="UP001300261">
    <property type="component" value="Unassembled WGS sequence"/>
</dbReference>
<dbReference type="RefSeq" id="WP_265961681.1">
    <property type="nucleotide sequence ID" value="NZ_JAPEVI010000003.1"/>
</dbReference>
<dbReference type="InterPro" id="IPR011010">
    <property type="entry name" value="DNA_brk_join_enz"/>
</dbReference>
<evidence type="ECO:0000313" key="7">
    <source>
        <dbReference type="Proteomes" id="UP001300261"/>
    </source>
</evidence>
<dbReference type="InterPro" id="IPR053876">
    <property type="entry name" value="Phage_int_M"/>
</dbReference>
<dbReference type="InterPro" id="IPR038488">
    <property type="entry name" value="Integrase_DNA-bd_sf"/>
</dbReference>
<dbReference type="CDD" id="cd00796">
    <property type="entry name" value="INT_Rci_Hp1_C"/>
    <property type="match status" value="1"/>
</dbReference>
<dbReference type="Pfam" id="PF22022">
    <property type="entry name" value="Phage_int_M"/>
    <property type="match status" value="1"/>
</dbReference>
<evidence type="ECO:0000256" key="4">
    <source>
        <dbReference type="ARBA" id="ARBA00023172"/>
    </source>
</evidence>
<dbReference type="InterPro" id="IPR002104">
    <property type="entry name" value="Integrase_catalytic"/>
</dbReference>
<dbReference type="Gene3D" id="3.30.160.390">
    <property type="entry name" value="Integrase, DNA-binding domain"/>
    <property type="match status" value="1"/>
</dbReference>
<dbReference type="PANTHER" id="PTHR30629:SF2">
    <property type="entry name" value="PROPHAGE INTEGRASE INTS-RELATED"/>
    <property type="match status" value="1"/>
</dbReference>
<dbReference type="InterPro" id="IPR013762">
    <property type="entry name" value="Integrase-like_cat_sf"/>
</dbReference>
<dbReference type="Pfam" id="PF13356">
    <property type="entry name" value="Arm-DNA-bind_3"/>
    <property type="match status" value="1"/>
</dbReference>
<keyword evidence="7" id="KW-1185">Reference proteome</keyword>
<dbReference type="SUPFAM" id="SSF56349">
    <property type="entry name" value="DNA breaking-rejoining enzymes"/>
    <property type="match status" value="1"/>
</dbReference>
<organism evidence="6 7">
    <name type="scientific">Roseibium salinum</name>
    <dbReference type="NCBI Taxonomy" id="1604349"/>
    <lineage>
        <taxon>Bacteria</taxon>
        <taxon>Pseudomonadati</taxon>
        <taxon>Pseudomonadota</taxon>
        <taxon>Alphaproteobacteria</taxon>
        <taxon>Hyphomicrobiales</taxon>
        <taxon>Stappiaceae</taxon>
        <taxon>Roseibium</taxon>
    </lineage>
</organism>
<gene>
    <name evidence="6" type="ORF">ON753_06090</name>
</gene>
<keyword evidence="3" id="KW-0238">DNA-binding</keyword>
<keyword evidence="2" id="KW-0229">DNA integration</keyword>